<proteinExistence type="predicted"/>
<protein>
    <submittedName>
        <fullName evidence="1">Uncharacterized protein</fullName>
    </submittedName>
</protein>
<evidence type="ECO:0000313" key="2">
    <source>
        <dbReference type="Proteomes" id="UP000006038"/>
    </source>
</evidence>
<keyword evidence="2" id="KW-1185">Reference proteome</keyword>
<organism evidence="1">
    <name type="scientific">Oryza brachyantha</name>
    <name type="common">malo sina</name>
    <dbReference type="NCBI Taxonomy" id="4533"/>
    <lineage>
        <taxon>Eukaryota</taxon>
        <taxon>Viridiplantae</taxon>
        <taxon>Streptophyta</taxon>
        <taxon>Embryophyta</taxon>
        <taxon>Tracheophyta</taxon>
        <taxon>Spermatophyta</taxon>
        <taxon>Magnoliopsida</taxon>
        <taxon>Liliopsida</taxon>
        <taxon>Poales</taxon>
        <taxon>Poaceae</taxon>
        <taxon>BOP clade</taxon>
        <taxon>Oryzoideae</taxon>
        <taxon>Oryzeae</taxon>
        <taxon>Oryzinae</taxon>
        <taxon>Oryza</taxon>
    </lineage>
</organism>
<evidence type="ECO:0000313" key="1">
    <source>
        <dbReference type="EnsemblPlants" id="OB01G28280.1"/>
    </source>
</evidence>
<accession>J3L0S2</accession>
<dbReference type="Proteomes" id="UP000006038">
    <property type="component" value="Chromosome 1"/>
</dbReference>
<dbReference type="HOGENOM" id="CLU_3090426_0_0_1"/>
<dbReference type="Gramene" id="OB01G28280.1">
    <property type="protein sequence ID" value="OB01G28280.1"/>
    <property type="gene ID" value="OB01G28280"/>
</dbReference>
<reference evidence="1" key="1">
    <citation type="journal article" date="2013" name="Nat. Commun.">
        <title>Whole-genome sequencing of Oryza brachyantha reveals mechanisms underlying Oryza genome evolution.</title>
        <authorList>
            <person name="Chen J."/>
            <person name="Huang Q."/>
            <person name="Gao D."/>
            <person name="Wang J."/>
            <person name="Lang Y."/>
            <person name="Liu T."/>
            <person name="Li B."/>
            <person name="Bai Z."/>
            <person name="Luis Goicoechea J."/>
            <person name="Liang C."/>
            <person name="Chen C."/>
            <person name="Zhang W."/>
            <person name="Sun S."/>
            <person name="Liao Y."/>
            <person name="Zhang X."/>
            <person name="Yang L."/>
            <person name="Song C."/>
            <person name="Wang M."/>
            <person name="Shi J."/>
            <person name="Liu G."/>
            <person name="Liu J."/>
            <person name="Zhou H."/>
            <person name="Zhou W."/>
            <person name="Yu Q."/>
            <person name="An N."/>
            <person name="Chen Y."/>
            <person name="Cai Q."/>
            <person name="Wang B."/>
            <person name="Liu B."/>
            <person name="Min J."/>
            <person name="Huang Y."/>
            <person name="Wu H."/>
            <person name="Li Z."/>
            <person name="Zhang Y."/>
            <person name="Yin Y."/>
            <person name="Song W."/>
            <person name="Jiang J."/>
            <person name="Jackson S.A."/>
            <person name="Wing R.A."/>
            <person name="Wang J."/>
            <person name="Chen M."/>
        </authorList>
    </citation>
    <scope>NUCLEOTIDE SEQUENCE [LARGE SCALE GENOMIC DNA]</scope>
    <source>
        <strain evidence="1">cv. IRGC 101232</strain>
    </source>
</reference>
<name>J3L0S2_ORYBR</name>
<dbReference type="EnsemblPlants" id="OB01G28280.1">
    <property type="protein sequence ID" value="OB01G28280.1"/>
    <property type="gene ID" value="OB01G28280"/>
</dbReference>
<dbReference type="AlphaFoldDB" id="J3L0S2"/>
<sequence>MNCDKVNLWLRMNYYGYIELFCDSVPCLRILFNVFNRNELFHSLTLLRTSCV</sequence>
<reference evidence="1" key="2">
    <citation type="submission" date="2013-04" db="UniProtKB">
        <authorList>
            <consortium name="EnsemblPlants"/>
        </authorList>
    </citation>
    <scope>IDENTIFICATION</scope>
</reference>